<reference evidence="2 3" key="1">
    <citation type="submission" date="2023-06" db="EMBL/GenBank/DDBJ databases">
        <title>Alteromonas sp. ASW11-36 isolated from intertidal sand.</title>
        <authorList>
            <person name="Li Y."/>
        </authorList>
    </citation>
    <scope>NUCLEOTIDE SEQUENCE [LARGE SCALE GENOMIC DNA]</scope>
    <source>
        <strain evidence="2 3">ASW11-36</strain>
    </source>
</reference>
<keyword evidence="1" id="KW-0472">Membrane</keyword>
<comment type="caution">
    <text evidence="2">The sequence shown here is derived from an EMBL/GenBank/DDBJ whole genome shotgun (WGS) entry which is preliminary data.</text>
</comment>
<gene>
    <name evidence="2" type="ORF">QTP81_16345</name>
</gene>
<dbReference type="Proteomes" id="UP001234343">
    <property type="component" value="Unassembled WGS sequence"/>
</dbReference>
<feature type="transmembrane region" description="Helical" evidence="1">
    <location>
        <begin position="124"/>
        <end position="148"/>
    </location>
</feature>
<evidence type="ECO:0000256" key="1">
    <source>
        <dbReference type="SAM" id="Phobius"/>
    </source>
</evidence>
<dbReference type="RefSeq" id="WP_289366967.1">
    <property type="nucleotide sequence ID" value="NZ_JAUCBP010000013.1"/>
</dbReference>
<keyword evidence="1" id="KW-0812">Transmembrane</keyword>
<dbReference type="EMBL" id="JAUCBP010000013">
    <property type="protein sequence ID" value="MDM7862177.1"/>
    <property type="molecule type" value="Genomic_DNA"/>
</dbReference>
<feature type="transmembrane region" description="Helical" evidence="1">
    <location>
        <begin position="87"/>
        <end position="112"/>
    </location>
</feature>
<evidence type="ECO:0000313" key="3">
    <source>
        <dbReference type="Proteomes" id="UP001234343"/>
    </source>
</evidence>
<name>A0ABT7T156_9ALTE</name>
<feature type="transmembrane region" description="Helical" evidence="1">
    <location>
        <begin position="12"/>
        <end position="32"/>
    </location>
</feature>
<organism evidence="2 3">
    <name type="scientific">Alteromonas arenosi</name>
    <dbReference type="NCBI Taxonomy" id="3055817"/>
    <lineage>
        <taxon>Bacteria</taxon>
        <taxon>Pseudomonadati</taxon>
        <taxon>Pseudomonadota</taxon>
        <taxon>Gammaproteobacteria</taxon>
        <taxon>Alteromonadales</taxon>
        <taxon>Alteromonadaceae</taxon>
        <taxon>Alteromonas/Salinimonas group</taxon>
        <taxon>Alteromonas</taxon>
    </lineage>
</organism>
<feature type="transmembrane region" description="Helical" evidence="1">
    <location>
        <begin position="44"/>
        <end position="67"/>
    </location>
</feature>
<protein>
    <submittedName>
        <fullName evidence="2">Uncharacterized protein</fullName>
    </submittedName>
</protein>
<keyword evidence="3" id="KW-1185">Reference proteome</keyword>
<proteinExistence type="predicted"/>
<accession>A0ABT7T156</accession>
<evidence type="ECO:0000313" key="2">
    <source>
        <dbReference type="EMBL" id="MDM7862177.1"/>
    </source>
</evidence>
<keyword evidence="1" id="KW-1133">Transmembrane helix</keyword>
<sequence>MNMSFSEKSAWISLVILVYVWGDFTFGLFALHSSTEAMSVKRDIALGMLGTAVIAVIIAEAVFHTILAMAHPSSQEQQGDERDKQILLIATKPAYAILFTGVMVATGHLLIVEQWNNMIEHSSLQIPFIAIHILLFSALIAEMVRFVIMIKEYRLGV</sequence>